<feature type="domain" description="DUF547" evidence="3">
    <location>
        <begin position="419"/>
        <end position="559"/>
    </location>
</feature>
<dbReference type="EMBL" id="OIVN01003001">
    <property type="protein sequence ID" value="SPD08052.1"/>
    <property type="molecule type" value="Genomic_DNA"/>
</dbReference>
<feature type="domain" description="Ternary complex factor MIP1 leucine-zipper" evidence="4">
    <location>
        <begin position="62"/>
        <end position="143"/>
    </location>
</feature>
<proteinExistence type="predicted"/>
<gene>
    <name evidence="5" type="ORF">FSB_LOCUS35934</name>
</gene>
<evidence type="ECO:0000256" key="1">
    <source>
        <dbReference type="SAM" id="Coils"/>
    </source>
</evidence>
<evidence type="ECO:0000259" key="3">
    <source>
        <dbReference type="Pfam" id="PF04784"/>
    </source>
</evidence>
<evidence type="ECO:0008006" key="6">
    <source>
        <dbReference type="Google" id="ProtNLM"/>
    </source>
</evidence>
<feature type="compositionally biased region" description="Low complexity" evidence="2">
    <location>
        <begin position="301"/>
        <end position="316"/>
    </location>
</feature>
<feature type="compositionally biased region" description="Polar residues" evidence="2">
    <location>
        <begin position="172"/>
        <end position="199"/>
    </location>
</feature>
<evidence type="ECO:0000259" key="4">
    <source>
        <dbReference type="Pfam" id="PF14389"/>
    </source>
</evidence>
<dbReference type="Pfam" id="PF14389">
    <property type="entry name" value="Lzipper-MIP1"/>
    <property type="match status" value="1"/>
</dbReference>
<feature type="compositionally biased region" description="Polar residues" evidence="2">
    <location>
        <begin position="148"/>
        <end position="158"/>
    </location>
</feature>
<dbReference type="InterPro" id="IPR025757">
    <property type="entry name" value="MIP1_Leuzipper"/>
</dbReference>
<dbReference type="PANTHER" id="PTHR46248">
    <property type="entry name" value="EXPRESSED PROTEIN"/>
    <property type="match status" value="1"/>
</dbReference>
<sequence length="638" mass="72181">MNTRVRTTLQAMNAPLNIDNKLSYFHSLMPFDVEFTKKEKMEIQGSRVIGAGKPVTNRRRSNRERKMALLQDVDKLKKKLRHEENVHRALERAFTRPLGALPRLPPYLPPYTLELLAEVAVLEEEVVRLEEQVVNFRQGLYQEAVYSSSKRNVDNSGDSIDHLRSSKHQRSKSMPQNELNSATSTARPQPSLARSTSSKKLLFSDTIPDRTANCSSKSVVGKQSLKKPNSSPSFPEDGRGKENRSFTNSVKDKQSPEKKYTKIVTPVKKPPIKHESVEKCLDPLKSQLEGRLVDQEKAQESSSGSSDDSVLGADSSPNKVSEDIVKCLSSIFLRISTVKDKVGELGASQSVDSHASNRETEFRDPYDICSEFKNRDIGPYKHLYEIEASSIDLNRTTSALFLIHRLKFLFGKLATVNLEGLTQQQKLAFWINIYNSCMMNVRHLLLTNESKAILEHGIPEMPEMVVALMQKATIVVGGHLLNAITIEHFILRLPYHLKFTCAKTAKNDEMKARSIFGLEWSEALVTFALSCGSWSSPAVRVYTSSGVEEELEVAKREYLQAAVGISETNKLMVPKLLDWYLLDFAKDLESLLDWVCLQLPNELRNEAVKCLERRGREPLSQLVQVMPYDFGFRLLLHR</sequence>
<feature type="region of interest" description="Disordered" evidence="2">
    <location>
        <begin position="293"/>
        <end position="317"/>
    </location>
</feature>
<evidence type="ECO:0000256" key="2">
    <source>
        <dbReference type="SAM" id="MobiDB-lite"/>
    </source>
</evidence>
<dbReference type="AlphaFoldDB" id="A0A2N9H7H2"/>
<dbReference type="InterPro" id="IPR006869">
    <property type="entry name" value="DUF547"/>
</dbReference>
<feature type="coiled-coil region" evidence="1">
    <location>
        <begin position="66"/>
        <end position="139"/>
    </location>
</feature>
<dbReference type="PANTHER" id="PTHR46248:SF12">
    <property type="entry name" value="TERNARY COMPLEX FACTOR MIP1 LEUCINE-ZIPPER PROTEIN"/>
    <property type="match status" value="1"/>
</dbReference>
<dbReference type="Pfam" id="PF04784">
    <property type="entry name" value="DUF547"/>
    <property type="match status" value="1"/>
</dbReference>
<feature type="compositionally biased region" description="Basic and acidic residues" evidence="2">
    <location>
        <begin position="236"/>
        <end position="260"/>
    </location>
</feature>
<protein>
    <recommendedName>
        <fullName evidence="6">Ternary complex factor MIP1 leucine-zipper domain-containing protein</fullName>
    </recommendedName>
</protein>
<evidence type="ECO:0000313" key="5">
    <source>
        <dbReference type="EMBL" id="SPD08052.1"/>
    </source>
</evidence>
<reference evidence="5" key="1">
    <citation type="submission" date="2018-02" db="EMBL/GenBank/DDBJ databases">
        <authorList>
            <person name="Cohen D.B."/>
            <person name="Kent A.D."/>
        </authorList>
    </citation>
    <scope>NUCLEOTIDE SEQUENCE</scope>
</reference>
<accession>A0A2N9H7H2</accession>
<keyword evidence="1" id="KW-0175">Coiled coil</keyword>
<organism evidence="5">
    <name type="scientific">Fagus sylvatica</name>
    <name type="common">Beechnut</name>
    <dbReference type="NCBI Taxonomy" id="28930"/>
    <lineage>
        <taxon>Eukaryota</taxon>
        <taxon>Viridiplantae</taxon>
        <taxon>Streptophyta</taxon>
        <taxon>Embryophyta</taxon>
        <taxon>Tracheophyta</taxon>
        <taxon>Spermatophyta</taxon>
        <taxon>Magnoliopsida</taxon>
        <taxon>eudicotyledons</taxon>
        <taxon>Gunneridae</taxon>
        <taxon>Pentapetalae</taxon>
        <taxon>rosids</taxon>
        <taxon>fabids</taxon>
        <taxon>Fagales</taxon>
        <taxon>Fagaceae</taxon>
        <taxon>Fagus</taxon>
    </lineage>
</organism>
<feature type="region of interest" description="Disordered" evidence="2">
    <location>
        <begin position="148"/>
        <end position="267"/>
    </location>
</feature>
<name>A0A2N9H7H2_FAGSY</name>